<evidence type="ECO:0000313" key="12">
    <source>
        <dbReference type="Proteomes" id="UP000265515"/>
    </source>
</evidence>
<dbReference type="GO" id="GO:0006508">
    <property type="term" value="P:proteolysis"/>
    <property type="evidence" value="ECO:0007669"/>
    <property type="project" value="UniProtKB-KW"/>
</dbReference>
<evidence type="ECO:0000256" key="8">
    <source>
        <dbReference type="ARBA" id="ARBA00022918"/>
    </source>
</evidence>
<sequence length="589" mass="64950">MSGSRLLRRAQVYTAPWLGGVTGMRGAWGGLSTTLARELNIVAVEGGGVRAPRGGMTFLVAAQTPTPAQNGRMLLSGKDTARRDEALREVLLRDLKGRCANVTRAAACPREGGKGELEALGYREGKVLKVIVDSLAEVEVIAMVILRRQRGNNVLLTTLERAEAAREVAALLRGTAGATVEKRTALRSVMREGGSVTSTLGLGGGSGVTTGPNPPINLGSLVHSDPLAILAPTSGLRRGKQAGDVDRDLIRRCAQEGIRGVSDLEIVNLALAANEERKRRDSWWTVTSQESEGEGTDEDSSEEKGGSKEEKNSEDNGDNSEKDEPGRLVQMMVVPMGWTNGVAMFQRAMIAVLKEFIPEKVEVFLDDFPIKGPVERDETEVFPGVKRFVANHMRDVRNILEKLDDANLMVRQFLGVVGYWRIFIKAYGEKAEPLRRLLRKSEGWVWGEEQVAAMEALKEEFREGGEVLGVPFFEDEESRPFIVSTDAGPHSVGGILSQKDGEGKEKPLRFESRTLNPAERNYSQFKKEVLGVLHCLKAFRHYLYGRRFLLRVDPTAVAPFLQKDLSLTDPTIARWMIHIRLYDYSSDHS</sequence>
<dbReference type="EMBL" id="BFEA01000013">
    <property type="protein sequence ID" value="GBG60656.1"/>
    <property type="molecule type" value="Genomic_DNA"/>
</dbReference>
<feature type="compositionally biased region" description="Acidic residues" evidence="9">
    <location>
        <begin position="291"/>
        <end position="301"/>
    </location>
</feature>
<dbReference type="SUPFAM" id="SSF56672">
    <property type="entry name" value="DNA/RNA polymerases"/>
    <property type="match status" value="1"/>
</dbReference>
<accession>A0A388JS80</accession>
<dbReference type="PANTHER" id="PTHR33064">
    <property type="entry name" value="POL PROTEIN"/>
    <property type="match status" value="1"/>
</dbReference>
<evidence type="ECO:0000256" key="7">
    <source>
        <dbReference type="ARBA" id="ARBA00022801"/>
    </source>
</evidence>
<evidence type="ECO:0000256" key="6">
    <source>
        <dbReference type="ARBA" id="ARBA00022759"/>
    </source>
</evidence>
<dbReference type="Gramene" id="GBG60656">
    <property type="protein sequence ID" value="GBG60656"/>
    <property type="gene ID" value="CBR_g11881"/>
</dbReference>
<keyword evidence="3" id="KW-0548">Nucleotidyltransferase</keyword>
<dbReference type="GO" id="GO:0004190">
    <property type="term" value="F:aspartic-type endopeptidase activity"/>
    <property type="evidence" value="ECO:0007669"/>
    <property type="project" value="UniProtKB-KW"/>
</dbReference>
<evidence type="ECO:0000256" key="5">
    <source>
        <dbReference type="ARBA" id="ARBA00022750"/>
    </source>
</evidence>
<dbReference type="Pfam" id="PF17917">
    <property type="entry name" value="RT_RNaseH"/>
    <property type="match status" value="1"/>
</dbReference>
<evidence type="ECO:0000256" key="3">
    <source>
        <dbReference type="ARBA" id="ARBA00022695"/>
    </source>
</evidence>
<evidence type="ECO:0000313" key="11">
    <source>
        <dbReference type="EMBL" id="GBG60656.1"/>
    </source>
</evidence>
<dbReference type="FunFam" id="3.10.20.370:FF:000001">
    <property type="entry name" value="Retrovirus-related Pol polyprotein from transposon 17.6-like protein"/>
    <property type="match status" value="1"/>
</dbReference>
<dbReference type="Gene3D" id="3.10.20.370">
    <property type="match status" value="1"/>
</dbReference>
<protein>
    <recommendedName>
        <fullName evidence="10">Reverse transcriptase RNase H-like domain-containing protein</fullName>
    </recommendedName>
</protein>
<feature type="domain" description="Reverse transcriptase RNase H-like" evidence="10">
    <location>
        <begin position="478"/>
        <end position="580"/>
    </location>
</feature>
<keyword evidence="6" id="KW-0255">Endonuclease</keyword>
<evidence type="ECO:0000256" key="1">
    <source>
        <dbReference type="ARBA" id="ARBA00022670"/>
    </source>
</evidence>
<dbReference type="GO" id="GO:0003964">
    <property type="term" value="F:RNA-directed DNA polymerase activity"/>
    <property type="evidence" value="ECO:0007669"/>
    <property type="project" value="UniProtKB-KW"/>
</dbReference>
<keyword evidence="4" id="KW-0540">Nuclease</keyword>
<name>A0A388JS80_CHABU</name>
<feature type="region of interest" description="Disordered" evidence="9">
    <location>
        <begin position="280"/>
        <end position="327"/>
    </location>
</feature>
<evidence type="ECO:0000256" key="9">
    <source>
        <dbReference type="SAM" id="MobiDB-lite"/>
    </source>
</evidence>
<proteinExistence type="predicted"/>
<dbReference type="Gene3D" id="3.30.70.270">
    <property type="match status" value="1"/>
</dbReference>
<reference evidence="11 12" key="1">
    <citation type="journal article" date="2018" name="Cell">
        <title>The Chara Genome: Secondary Complexity and Implications for Plant Terrestrialization.</title>
        <authorList>
            <person name="Nishiyama T."/>
            <person name="Sakayama H."/>
            <person name="Vries J.D."/>
            <person name="Buschmann H."/>
            <person name="Saint-Marcoux D."/>
            <person name="Ullrich K.K."/>
            <person name="Haas F.B."/>
            <person name="Vanderstraeten L."/>
            <person name="Becker D."/>
            <person name="Lang D."/>
            <person name="Vosolsobe S."/>
            <person name="Rombauts S."/>
            <person name="Wilhelmsson P.K.I."/>
            <person name="Janitza P."/>
            <person name="Kern R."/>
            <person name="Heyl A."/>
            <person name="Rumpler F."/>
            <person name="Villalobos L.I.A.C."/>
            <person name="Clay J.M."/>
            <person name="Skokan R."/>
            <person name="Toyoda A."/>
            <person name="Suzuki Y."/>
            <person name="Kagoshima H."/>
            <person name="Schijlen E."/>
            <person name="Tajeshwar N."/>
            <person name="Catarino B."/>
            <person name="Hetherington A.J."/>
            <person name="Saltykova A."/>
            <person name="Bonnot C."/>
            <person name="Breuninger H."/>
            <person name="Symeonidi A."/>
            <person name="Radhakrishnan G.V."/>
            <person name="Van Nieuwerburgh F."/>
            <person name="Deforce D."/>
            <person name="Chang C."/>
            <person name="Karol K.G."/>
            <person name="Hedrich R."/>
            <person name="Ulvskov P."/>
            <person name="Glockner G."/>
            <person name="Delwiche C.F."/>
            <person name="Petrasek J."/>
            <person name="Van de Peer Y."/>
            <person name="Friml J."/>
            <person name="Beilby M."/>
            <person name="Dolan L."/>
            <person name="Kohara Y."/>
            <person name="Sugano S."/>
            <person name="Fujiyama A."/>
            <person name="Delaux P.-M."/>
            <person name="Quint M."/>
            <person name="TheiBen G."/>
            <person name="Hagemann M."/>
            <person name="Harholt J."/>
            <person name="Dunand C."/>
            <person name="Zachgo S."/>
            <person name="Langdale J."/>
            <person name="Maumus F."/>
            <person name="Straeten D.V.D."/>
            <person name="Gould S.B."/>
            <person name="Rensing S.A."/>
        </authorList>
    </citation>
    <scope>NUCLEOTIDE SEQUENCE [LARGE SCALE GENOMIC DNA]</scope>
    <source>
        <strain evidence="11 12">S276</strain>
    </source>
</reference>
<dbReference type="AlphaFoldDB" id="A0A388JS80"/>
<keyword evidence="5" id="KW-0064">Aspartyl protease</keyword>
<evidence type="ECO:0000259" key="10">
    <source>
        <dbReference type="Pfam" id="PF17917"/>
    </source>
</evidence>
<dbReference type="CDD" id="cd09274">
    <property type="entry name" value="RNase_HI_RT_Ty3"/>
    <property type="match status" value="1"/>
</dbReference>
<feature type="compositionally biased region" description="Basic and acidic residues" evidence="9">
    <location>
        <begin position="302"/>
        <end position="326"/>
    </location>
</feature>
<gene>
    <name evidence="11" type="ORF">CBR_g11881</name>
</gene>
<keyword evidence="1" id="KW-0645">Protease</keyword>
<keyword evidence="12" id="KW-1185">Reference proteome</keyword>
<dbReference type="InterPro" id="IPR043502">
    <property type="entry name" value="DNA/RNA_pol_sf"/>
</dbReference>
<dbReference type="InterPro" id="IPR041373">
    <property type="entry name" value="RT_RNaseH"/>
</dbReference>
<dbReference type="InterPro" id="IPR051320">
    <property type="entry name" value="Viral_Replic_Matur_Polypro"/>
</dbReference>
<dbReference type="PANTHER" id="PTHR33064:SF37">
    <property type="entry name" value="RIBONUCLEASE H"/>
    <property type="match status" value="1"/>
</dbReference>
<keyword evidence="7" id="KW-0378">Hydrolase</keyword>
<dbReference type="InterPro" id="IPR043128">
    <property type="entry name" value="Rev_trsase/Diguanyl_cyclase"/>
</dbReference>
<evidence type="ECO:0000256" key="4">
    <source>
        <dbReference type="ARBA" id="ARBA00022722"/>
    </source>
</evidence>
<dbReference type="GO" id="GO:0004519">
    <property type="term" value="F:endonuclease activity"/>
    <property type="evidence" value="ECO:0007669"/>
    <property type="project" value="UniProtKB-KW"/>
</dbReference>
<keyword evidence="2" id="KW-0808">Transferase</keyword>
<comment type="caution">
    <text evidence="11">The sequence shown here is derived from an EMBL/GenBank/DDBJ whole genome shotgun (WGS) entry which is preliminary data.</text>
</comment>
<keyword evidence="8" id="KW-0695">RNA-directed DNA polymerase</keyword>
<dbReference type="Proteomes" id="UP000265515">
    <property type="component" value="Unassembled WGS sequence"/>
</dbReference>
<organism evidence="11 12">
    <name type="scientific">Chara braunii</name>
    <name type="common">Braun's stonewort</name>
    <dbReference type="NCBI Taxonomy" id="69332"/>
    <lineage>
        <taxon>Eukaryota</taxon>
        <taxon>Viridiplantae</taxon>
        <taxon>Streptophyta</taxon>
        <taxon>Charophyceae</taxon>
        <taxon>Charales</taxon>
        <taxon>Characeae</taxon>
        <taxon>Chara</taxon>
    </lineage>
</organism>
<evidence type="ECO:0000256" key="2">
    <source>
        <dbReference type="ARBA" id="ARBA00022679"/>
    </source>
</evidence>